<organism evidence="1 2">
    <name type="scientific">Plakobranchus ocellatus</name>
    <dbReference type="NCBI Taxonomy" id="259542"/>
    <lineage>
        <taxon>Eukaryota</taxon>
        <taxon>Metazoa</taxon>
        <taxon>Spiralia</taxon>
        <taxon>Lophotrochozoa</taxon>
        <taxon>Mollusca</taxon>
        <taxon>Gastropoda</taxon>
        <taxon>Heterobranchia</taxon>
        <taxon>Euthyneura</taxon>
        <taxon>Panpulmonata</taxon>
        <taxon>Sacoglossa</taxon>
        <taxon>Placobranchoidea</taxon>
        <taxon>Plakobranchidae</taxon>
        <taxon>Plakobranchus</taxon>
    </lineage>
</organism>
<sequence>MTSSHLFGDGHLNFSKLYLISGHIQMECDSVQSAIERHIVKTDVYTPNENVLLRKTAYKKIPYYVEVLDHSEIFCLPQDAYFSSIRPGKKVRDPTVSDTKALRYKGGKVSYNLSHSETVYTELPQKKFQITYKMETFLANRRKIKGRKFADLMELKSIIPPHVHHYFDNISDE</sequence>
<gene>
    <name evidence="1" type="ORF">PoB_001801000</name>
</gene>
<evidence type="ECO:0000313" key="1">
    <source>
        <dbReference type="EMBL" id="GFN91504.1"/>
    </source>
</evidence>
<keyword evidence="2" id="KW-1185">Reference proteome</keyword>
<dbReference type="EMBL" id="BLXT01002143">
    <property type="protein sequence ID" value="GFN91504.1"/>
    <property type="molecule type" value="Genomic_DNA"/>
</dbReference>
<dbReference type="AlphaFoldDB" id="A0AAV3Z7M9"/>
<dbReference type="Proteomes" id="UP000735302">
    <property type="component" value="Unassembled WGS sequence"/>
</dbReference>
<evidence type="ECO:0000313" key="2">
    <source>
        <dbReference type="Proteomes" id="UP000735302"/>
    </source>
</evidence>
<protein>
    <submittedName>
        <fullName evidence="1">Uncharacterized protein</fullName>
    </submittedName>
</protein>
<accession>A0AAV3Z7M9</accession>
<name>A0AAV3Z7M9_9GAST</name>
<reference evidence="1 2" key="1">
    <citation type="journal article" date="2021" name="Elife">
        <title>Chloroplast acquisition without the gene transfer in kleptoplastic sea slugs, Plakobranchus ocellatus.</title>
        <authorList>
            <person name="Maeda T."/>
            <person name="Takahashi S."/>
            <person name="Yoshida T."/>
            <person name="Shimamura S."/>
            <person name="Takaki Y."/>
            <person name="Nagai Y."/>
            <person name="Toyoda A."/>
            <person name="Suzuki Y."/>
            <person name="Arimoto A."/>
            <person name="Ishii H."/>
            <person name="Satoh N."/>
            <person name="Nishiyama T."/>
            <person name="Hasebe M."/>
            <person name="Maruyama T."/>
            <person name="Minagawa J."/>
            <person name="Obokata J."/>
            <person name="Shigenobu S."/>
        </authorList>
    </citation>
    <scope>NUCLEOTIDE SEQUENCE [LARGE SCALE GENOMIC DNA]</scope>
</reference>
<proteinExistence type="predicted"/>
<comment type="caution">
    <text evidence="1">The sequence shown here is derived from an EMBL/GenBank/DDBJ whole genome shotgun (WGS) entry which is preliminary data.</text>
</comment>